<dbReference type="SUPFAM" id="SSF53474">
    <property type="entry name" value="alpha/beta-Hydrolases"/>
    <property type="match status" value="1"/>
</dbReference>
<keyword evidence="4" id="KW-1185">Reference proteome</keyword>
<keyword evidence="1 3" id="KW-0378">Hydrolase</keyword>
<feature type="domain" description="BD-FAE-like" evidence="2">
    <location>
        <begin position="53"/>
        <end position="177"/>
    </location>
</feature>
<dbReference type="InterPro" id="IPR032075">
    <property type="entry name" value="PI-PLC-C1"/>
</dbReference>
<dbReference type="CDD" id="cd08589">
    <property type="entry name" value="PI-PLCc_SaPLC1_like"/>
    <property type="match status" value="1"/>
</dbReference>
<accession>A0ABV5H4R4</accession>
<dbReference type="RefSeq" id="WP_290270996.1">
    <property type="nucleotide sequence ID" value="NZ_JAUFQP010000010.1"/>
</dbReference>
<dbReference type="SUPFAM" id="SSF51695">
    <property type="entry name" value="PLC-like phosphodiesterases"/>
    <property type="match status" value="1"/>
</dbReference>
<evidence type="ECO:0000256" key="1">
    <source>
        <dbReference type="ARBA" id="ARBA00022801"/>
    </source>
</evidence>
<dbReference type="Proteomes" id="UP001589590">
    <property type="component" value="Unassembled WGS sequence"/>
</dbReference>
<sequence length="603" mass="67434">MLSTVVSWGQSSETIELWTNKVPGESSEKQPAKISGNTSGNVKRLSEVTNPLLTVYRPEQPNASKAGIIVCPGGGYNILAIDKEGDEIAEWLNTLGYTAFVLQYRVPKNDKGAAQDIQRAIKIVRSKASEFQLDTNNIGLIGFSAGGHLSALASTTFKTPFYESQDEIDAFSSQSNFTMLIYPAYLDKGENKTIHPDFTLDKDTPPFFIFGTADDPYGNSSFVMGQALRDNKTPVELHVYPKGGHGYGLRDGNAAGEQWPKLAKEWLEKVAVSKPKLNDMQVIGSHNSYKIEIEKPLYDYLHGVSPKIESLQYGHVSLEKQLDLGLRNLELDVFYDPLGGHFSNPKGLDIVKTLGKTPLDFDIEEKLKKPGLKMFHVQDIDFRSHHLLFRDGLKNLKKWSDKHPNHTPVVILINTKDQEVPQTRTPLTFDKTALDSLDVEIRSVFSDSELITPDAVRGNFKTLEEAVLKAGWPELSELKGKFLFVLDEKEARINDYLGGHDGLKGRVLFVNSKEGNPEAAFRIINNPITDFEYIKTLVDKGYMVRTRADAGTKEARTKSYARFEKAKASGAQVISTDYYVPSTLFDSDFKIIFDDNTYEKIKN</sequence>
<evidence type="ECO:0000259" key="2">
    <source>
        <dbReference type="Pfam" id="PF20434"/>
    </source>
</evidence>
<evidence type="ECO:0000313" key="3">
    <source>
        <dbReference type="EMBL" id="MFB9106907.1"/>
    </source>
</evidence>
<evidence type="ECO:0000313" key="4">
    <source>
        <dbReference type="Proteomes" id="UP001589590"/>
    </source>
</evidence>
<dbReference type="Gene3D" id="3.20.20.190">
    <property type="entry name" value="Phosphatidylinositol (PI) phosphodiesterase"/>
    <property type="match status" value="1"/>
</dbReference>
<gene>
    <name evidence="3" type="ORF">ACFFU1_18510</name>
</gene>
<comment type="caution">
    <text evidence="3">The sequence shown here is derived from an EMBL/GenBank/DDBJ whole genome shotgun (WGS) entry which is preliminary data.</text>
</comment>
<dbReference type="Pfam" id="PF20434">
    <property type="entry name" value="BD-FAE"/>
    <property type="match status" value="1"/>
</dbReference>
<name>A0ABV5H4R4_9FLAO</name>
<dbReference type="InterPro" id="IPR050300">
    <property type="entry name" value="GDXG_lipolytic_enzyme"/>
</dbReference>
<dbReference type="Gene3D" id="3.40.50.1820">
    <property type="entry name" value="alpha/beta hydrolase"/>
    <property type="match status" value="1"/>
</dbReference>
<reference evidence="3 4" key="1">
    <citation type="submission" date="2024-09" db="EMBL/GenBank/DDBJ databases">
        <authorList>
            <person name="Sun Q."/>
            <person name="Mori K."/>
        </authorList>
    </citation>
    <scope>NUCLEOTIDE SEQUENCE [LARGE SCALE GENOMIC DNA]</scope>
    <source>
        <strain evidence="3 4">CECT 8300</strain>
    </source>
</reference>
<dbReference type="PANTHER" id="PTHR48081">
    <property type="entry name" value="AB HYDROLASE SUPERFAMILY PROTEIN C4A8.06C"/>
    <property type="match status" value="1"/>
</dbReference>
<organism evidence="3 4">
    <name type="scientific">Algibacter miyuki</name>
    <dbReference type="NCBI Taxonomy" id="1306933"/>
    <lineage>
        <taxon>Bacteria</taxon>
        <taxon>Pseudomonadati</taxon>
        <taxon>Bacteroidota</taxon>
        <taxon>Flavobacteriia</taxon>
        <taxon>Flavobacteriales</taxon>
        <taxon>Flavobacteriaceae</taxon>
        <taxon>Algibacter</taxon>
    </lineage>
</organism>
<protein>
    <submittedName>
        <fullName evidence="3">Ca2+-dependent phosphoinositide-specific phospholipase C</fullName>
        <ecNumber evidence="3">3.1.4.11</ecNumber>
    </submittedName>
</protein>
<dbReference type="InterPro" id="IPR029058">
    <property type="entry name" value="AB_hydrolase_fold"/>
</dbReference>
<dbReference type="PANTHER" id="PTHR48081:SF6">
    <property type="entry name" value="PEPTIDASE S9 PROLYL OLIGOPEPTIDASE CATALYTIC DOMAIN-CONTAINING PROTEIN"/>
    <property type="match status" value="1"/>
</dbReference>
<proteinExistence type="predicted"/>
<dbReference type="Pfam" id="PF16670">
    <property type="entry name" value="PI-PLC-C1"/>
    <property type="match status" value="1"/>
</dbReference>
<dbReference type="InterPro" id="IPR017946">
    <property type="entry name" value="PLC-like_Pdiesterase_TIM-brl"/>
</dbReference>
<dbReference type="EMBL" id="JBHMFA010000035">
    <property type="protein sequence ID" value="MFB9106907.1"/>
    <property type="molecule type" value="Genomic_DNA"/>
</dbReference>
<dbReference type="GO" id="GO:0004435">
    <property type="term" value="F:phosphatidylinositol-4,5-bisphosphate phospholipase C activity"/>
    <property type="evidence" value="ECO:0007669"/>
    <property type="project" value="UniProtKB-EC"/>
</dbReference>
<dbReference type="PROSITE" id="PS50007">
    <property type="entry name" value="PIPLC_X_DOMAIN"/>
    <property type="match status" value="1"/>
</dbReference>
<dbReference type="EC" id="3.1.4.11" evidence="3"/>
<dbReference type="InterPro" id="IPR049492">
    <property type="entry name" value="BD-FAE-like_dom"/>
</dbReference>